<dbReference type="Pfam" id="PF11992">
    <property type="entry name" value="TgpA_N"/>
    <property type="match status" value="1"/>
</dbReference>
<feature type="transmembrane region" description="Helical" evidence="1">
    <location>
        <begin position="551"/>
        <end position="573"/>
    </location>
</feature>
<proteinExistence type="predicted"/>
<feature type="transmembrane region" description="Helical" evidence="1">
    <location>
        <begin position="62"/>
        <end position="79"/>
    </location>
</feature>
<dbReference type="SMART" id="SM00460">
    <property type="entry name" value="TGc"/>
    <property type="match status" value="1"/>
</dbReference>
<feature type="transmembrane region" description="Helical" evidence="1">
    <location>
        <begin position="133"/>
        <end position="154"/>
    </location>
</feature>
<feature type="transmembrane region" description="Helical" evidence="1">
    <location>
        <begin position="109"/>
        <end position="127"/>
    </location>
</feature>
<feature type="transmembrane region" description="Helical" evidence="1">
    <location>
        <begin position="37"/>
        <end position="55"/>
    </location>
</feature>
<dbReference type="InterPro" id="IPR021878">
    <property type="entry name" value="TgpA_N"/>
</dbReference>
<dbReference type="RefSeq" id="WP_052470242.1">
    <property type="nucleotide sequence ID" value="NZ_AP012273.1"/>
</dbReference>
<dbReference type="InterPro" id="IPR038765">
    <property type="entry name" value="Papain-like_cys_pep_sf"/>
</dbReference>
<reference evidence="3 4" key="1">
    <citation type="journal article" date="2014" name="PLoS ONE">
        <title>Physiological and genomic features of a novel sulfur-oxidizing gammaproteobacterium belonging to a previously uncultivated symbiotic lineage isolated from a hydrothermal vent.</title>
        <authorList>
            <person name="Nunoura T."/>
            <person name="Takaki Y."/>
            <person name="Kazama H."/>
            <person name="Kakuta J."/>
            <person name="Shimamura S."/>
            <person name="Makita H."/>
            <person name="Hirai M."/>
            <person name="Miyazaki M."/>
            <person name="Takai K."/>
        </authorList>
    </citation>
    <scope>NUCLEOTIDE SEQUENCE [LARGE SCALE GENOMIC DNA]</scope>
    <source>
        <strain evidence="3 4">Hiromi1</strain>
    </source>
</reference>
<evidence type="ECO:0000259" key="2">
    <source>
        <dbReference type="SMART" id="SM00460"/>
    </source>
</evidence>
<feature type="transmembrane region" description="Helical" evidence="1">
    <location>
        <begin position="85"/>
        <end position="102"/>
    </location>
</feature>
<keyword evidence="1" id="KW-0812">Transmembrane</keyword>
<keyword evidence="1" id="KW-0472">Membrane</keyword>
<dbReference type="AlphaFoldDB" id="A0A7U6JJV9"/>
<evidence type="ECO:0000313" key="3">
    <source>
        <dbReference type="EMBL" id="BAO45758.1"/>
    </source>
</evidence>
<keyword evidence="1" id="KW-1133">Transmembrane helix</keyword>
<feature type="domain" description="Transglutaminase-like" evidence="2">
    <location>
        <begin position="400"/>
        <end position="471"/>
    </location>
</feature>
<sequence length="656" mass="73589">MKDLLVKRPLSPVLFWAGSLLMVLAALPHAWNLDPRISVAFILFVALRFLFWPQAEKSAPSWLMVVLLAISVGLVLYQADLSEGRQFGVTLLVLMAGMKLLEMKTRRDLYVLVFLGYFVLVTLFLFYQTLALTGYVVLVSIGFTALLVGNNLAGDELPLKLLLRRSLVMVVASIPVMVLLFILFPRLDGPLWSLNLGSNSGTTGMSDNISMGSISNLSQSTEVAFRVRFNAEVPAPAQRYWRGMVLWLFDGKHWTRGQAHLPRNTFKAASPTIDYEVTMEATHQHWVFPLDHVLHADSGMLMNADGEVGTPQPIKRRFTWKGHSALRIGDEPLSNREWQLGLQLPDGITLRTQRLAASLRGNNSNDEAVVEAALRYFNQQPFIYTLQPPLLGKHPVDQFLFETRKGFCEHYATSFVTLMRLADIPARVVVGYQGGELNPLGGHLVVRQSDAHAWAEVWLENRGWIRVDPTAAVAPERIEHSIAMEDYADGSPITFDLGRTPGLLAGFVNNMRWLRDNMQLKWHYWIVGFNNQRQQTLLQKLGFSRLDGYKLGLAAALGGIGLAGLLFAISMWPGRNKGDPLQRSYQRFMVKLKQGGLEFPVSIGPEDLGKRAAQAFPEKAADIQAIIGQYIALRYGPNPQYRIVSAFRARVRRFHV</sequence>
<organism evidence="3 4">
    <name type="scientific">Thiolapillus brandeum</name>
    <dbReference type="NCBI Taxonomy" id="1076588"/>
    <lineage>
        <taxon>Bacteria</taxon>
        <taxon>Pseudomonadati</taxon>
        <taxon>Pseudomonadota</taxon>
        <taxon>Gammaproteobacteria</taxon>
        <taxon>Chromatiales</taxon>
        <taxon>Sedimenticolaceae</taxon>
        <taxon>Thiolapillus</taxon>
    </lineage>
</organism>
<dbReference type="InterPro" id="IPR052901">
    <property type="entry name" value="Bact_TGase-like"/>
</dbReference>
<dbReference type="Gene3D" id="3.10.620.30">
    <property type="match status" value="1"/>
</dbReference>
<feature type="transmembrane region" description="Helical" evidence="1">
    <location>
        <begin position="12"/>
        <end position="31"/>
    </location>
</feature>
<dbReference type="PANTHER" id="PTHR42736:SF1">
    <property type="entry name" value="PROTEIN-GLUTAMINE GAMMA-GLUTAMYLTRANSFERASE"/>
    <property type="match status" value="1"/>
</dbReference>
<evidence type="ECO:0000256" key="1">
    <source>
        <dbReference type="SAM" id="Phobius"/>
    </source>
</evidence>
<dbReference type="OrthoDB" id="9804872at2"/>
<dbReference type="Proteomes" id="UP000031631">
    <property type="component" value="Chromosome"/>
</dbReference>
<dbReference type="PANTHER" id="PTHR42736">
    <property type="entry name" value="PROTEIN-GLUTAMINE GAMMA-GLUTAMYLTRANSFERASE"/>
    <property type="match status" value="1"/>
</dbReference>
<feature type="transmembrane region" description="Helical" evidence="1">
    <location>
        <begin position="166"/>
        <end position="184"/>
    </location>
</feature>
<protein>
    <recommendedName>
        <fullName evidence="2">Transglutaminase-like domain-containing protein</fullName>
    </recommendedName>
</protein>
<dbReference type="EMBL" id="AP012273">
    <property type="protein sequence ID" value="BAO45758.1"/>
    <property type="molecule type" value="Genomic_DNA"/>
</dbReference>
<dbReference type="Pfam" id="PF01841">
    <property type="entry name" value="Transglut_core"/>
    <property type="match status" value="1"/>
</dbReference>
<gene>
    <name evidence="3" type="ORF">TBH_C2857</name>
</gene>
<name>A0A7U6JJV9_9GAMM</name>
<dbReference type="SUPFAM" id="SSF54001">
    <property type="entry name" value="Cysteine proteinases"/>
    <property type="match status" value="1"/>
</dbReference>
<evidence type="ECO:0000313" key="4">
    <source>
        <dbReference type="Proteomes" id="UP000031631"/>
    </source>
</evidence>
<keyword evidence="4" id="KW-1185">Reference proteome</keyword>
<accession>A0A7U6JJV9</accession>
<dbReference type="InterPro" id="IPR002931">
    <property type="entry name" value="Transglutaminase-like"/>
</dbReference>
<dbReference type="KEGG" id="tbn:TBH_C2857"/>